<comment type="caution">
    <text evidence="1">The sequence shown here is derived from an EMBL/GenBank/DDBJ whole genome shotgun (WGS) entry which is preliminary data.</text>
</comment>
<dbReference type="RefSeq" id="WP_118876253.1">
    <property type="nucleotide sequence ID" value="NZ_QWEI01000004.1"/>
</dbReference>
<dbReference type="Pfam" id="PF01663">
    <property type="entry name" value="Phosphodiest"/>
    <property type="match status" value="1"/>
</dbReference>
<gene>
    <name evidence="1" type="ORF">D1B33_10055</name>
</gene>
<dbReference type="InterPro" id="IPR017850">
    <property type="entry name" value="Alkaline_phosphatase_core_sf"/>
</dbReference>
<organism evidence="1 2">
    <name type="scientific">Ureibacillus yapensis</name>
    <dbReference type="NCBI Taxonomy" id="2304605"/>
    <lineage>
        <taxon>Bacteria</taxon>
        <taxon>Bacillati</taxon>
        <taxon>Bacillota</taxon>
        <taxon>Bacilli</taxon>
        <taxon>Bacillales</taxon>
        <taxon>Caryophanaceae</taxon>
        <taxon>Ureibacillus</taxon>
    </lineage>
</organism>
<evidence type="ECO:0000313" key="2">
    <source>
        <dbReference type="Proteomes" id="UP000265692"/>
    </source>
</evidence>
<dbReference type="OrthoDB" id="8580666at2"/>
<sequence length="285" mass="32610">MLNKKVIMITLDGCRYDIAIQTLGILNHFVEKKLASRFKVLSETPSNSRPLYEVLLTGVPTYENGIYTNYSVQRSKEQSIFSLAKEAGKTTAAAAYHWVSELYNRAPFSMFEDRIQHDETKNIQHGIFYSDDTYPDSHLFQDAHHLINNHQPDFMYIHSMNIDDTGHKFTGNSIEYRRAVNKIDTILGVYLPLWLEMGYQIVVTSDHGMDDFGNHGGTLPEHREVPLFILSDCIPPHIGTKVIEQLQLAPLVCHMLGIEKGQKMQEIDWEDLTDGVIVLEEQKIN</sequence>
<dbReference type="PANTHER" id="PTHR10151:SF120">
    <property type="entry name" value="BIS(5'-ADENOSYL)-TRIPHOSPHATASE"/>
    <property type="match status" value="1"/>
</dbReference>
<accession>A0A396S7Q5</accession>
<dbReference type="AlphaFoldDB" id="A0A396S7Q5"/>
<dbReference type="Gene3D" id="3.40.720.10">
    <property type="entry name" value="Alkaline Phosphatase, subunit A"/>
    <property type="match status" value="1"/>
</dbReference>
<dbReference type="GO" id="GO:0016787">
    <property type="term" value="F:hydrolase activity"/>
    <property type="evidence" value="ECO:0007669"/>
    <property type="project" value="UniProtKB-ARBA"/>
</dbReference>
<dbReference type="Proteomes" id="UP000265692">
    <property type="component" value="Unassembled WGS sequence"/>
</dbReference>
<name>A0A396S7Q5_9BACL</name>
<dbReference type="PANTHER" id="PTHR10151">
    <property type="entry name" value="ECTONUCLEOTIDE PYROPHOSPHATASE/PHOSPHODIESTERASE"/>
    <property type="match status" value="1"/>
</dbReference>
<dbReference type="EMBL" id="QWEI01000004">
    <property type="protein sequence ID" value="RHW36729.1"/>
    <property type="molecule type" value="Genomic_DNA"/>
</dbReference>
<proteinExistence type="predicted"/>
<dbReference type="SUPFAM" id="SSF53649">
    <property type="entry name" value="Alkaline phosphatase-like"/>
    <property type="match status" value="1"/>
</dbReference>
<keyword evidence="2" id="KW-1185">Reference proteome</keyword>
<protein>
    <submittedName>
        <fullName evidence="1">Nucleotide pyrophosphatase</fullName>
    </submittedName>
</protein>
<dbReference type="InterPro" id="IPR002591">
    <property type="entry name" value="Phosphodiest/P_Trfase"/>
</dbReference>
<evidence type="ECO:0000313" key="1">
    <source>
        <dbReference type="EMBL" id="RHW36729.1"/>
    </source>
</evidence>
<reference evidence="1 2" key="1">
    <citation type="submission" date="2018-08" db="EMBL/GenBank/DDBJ databases">
        <title>Lysinibacillus sp. YLB-03 draft genome sequence.</title>
        <authorList>
            <person name="Yu L."/>
        </authorList>
    </citation>
    <scope>NUCLEOTIDE SEQUENCE [LARGE SCALE GENOMIC DNA]</scope>
    <source>
        <strain evidence="1 2">YLB-03</strain>
    </source>
</reference>